<evidence type="ECO:0000313" key="3">
    <source>
        <dbReference type="Proteomes" id="UP000886653"/>
    </source>
</evidence>
<proteinExistence type="predicted"/>
<keyword evidence="3" id="KW-1185">Reference proteome</keyword>
<sequence length="389" mass="42996">MSGRVSMRESLTWGSLLDYESTDVARQARDAFQKAQTKLAAGSGHVIAGITGNDRALACLCVFLTKSRLAPTERRAAETSLQRQSGVAPRIFSNAAKQLNALLTDTTGKARRKREPAAKSSDGVRDTLDWGTLLDCEPPNVANQARRLFKDILPRLREPGHNIIGLDGNRRAVACLSLYLAKTSGGECLTADAEEDLNRLSGVTSQIFAQASKQLRDLLGLASGLSRRDSNVLSGSAGTRKRVRTEEREQAIADLTRSSPAKRVHLTPTPHDSESDIVFSPTSSKCPRTGPSNSRVPPTHSPLRPLTSTRRTRAMEKTPLNLPLEQAPAQPMCIFESRPVLNPCRPQLKQGSSIEYDDWNWRSEIFQQNWDEADLKKWDNWIQKSFTPK</sequence>
<name>A0A9P6NIL0_9BASI</name>
<feature type="region of interest" description="Disordered" evidence="1">
    <location>
        <begin position="262"/>
        <end position="306"/>
    </location>
</feature>
<dbReference type="EMBL" id="MU167257">
    <property type="protein sequence ID" value="KAG0146669.1"/>
    <property type="molecule type" value="Genomic_DNA"/>
</dbReference>
<dbReference type="Proteomes" id="UP000886653">
    <property type="component" value="Unassembled WGS sequence"/>
</dbReference>
<dbReference type="AlphaFoldDB" id="A0A9P6NIL0"/>
<reference evidence="2" key="1">
    <citation type="submission" date="2013-11" db="EMBL/GenBank/DDBJ databases">
        <title>Genome sequence of the fusiform rust pathogen reveals effectors for host alternation and coevolution with pine.</title>
        <authorList>
            <consortium name="DOE Joint Genome Institute"/>
            <person name="Smith K."/>
            <person name="Pendleton A."/>
            <person name="Kubisiak T."/>
            <person name="Anderson C."/>
            <person name="Salamov A."/>
            <person name="Aerts A."/>
            <person name="Riley R."/>
            <person name="Clum A."/>
            <person name="Lindquist E."/>
            <person name="Ence D."/>
            <person name="Campbell M."/>
            <person name="Kronenberg Z."/>
            <person name="Feau N."/>
            <person name="Dhillon B."/>
            <person name="Hamelin R."/>
            <person name="Burleigh J."/>
            <person name="Smith J."/>
            <person name="Yandell M."/>
            <person name="Nelson C."/>
            <person name="Grigoriev I."/>
            <person name="Davis J."/>
        </authorList>
    </citation>
    <scope>NUCLEOTIDE SEQUENCE</scope>
    <source>
        <strain evidence="2">G11</strain>
    </source>
</reference>
<dbReference type="OrthoDB" id="2504288at2759"/>
<evidence type="ECO:0000256" key="1">
    <source>
        <dbReference type="SAM" id="MobiDB-lite"/>
    </source>
</evidence>
<comment type="caution">
    <text evidence="2">The sequence shown here is derived from an EMBL/GenBank/DDBJ whole genome shotgun (WGS) entry which is preliminary data.</text>
</comment>
<gene>
    <name evidence="2" type="ORF">CROQUDRAFT_77412</name>
</gene>
<feature type="compositionally biased region" description="Polar residues" evidence="1">
    <location>
        <begin position="280"/>
        <end position="296"/>
    </location>
</feature>
<organism evidence="2 3">
    <name type="scientific">Cronartium quercuum f. sp. fusiforme G11</name>
    <dbReference type="NCBI Taxonomy" id="708437"/>
    <lineage>
        <taxon>Eukaryota</taxon>
        <taxon>Fungi</taxon>
        <taxon>Dikarya</taxon>
        <taxon>Basidiomycota</taxon>
        <taxon>Pucciniomycotina</taxon>
        <taxon>Pucciniomycetes</taxon>
        <taxon>Pucciniales</taxon>
        <taxon>Coleosporiaceae</taxon>
        <taxon>Cronartium</taxon>
    </lineage>
</organism>
<protein>
    <submittedName>
        <fullName evidence="2">Uncharacterized protein</fullName>
    </submittedName>
</protein>
<feature type="region of interest" description="Disordered" evidence="1">
    <location>
        <begin position="104"/>
        <end position="124"/>
    </location>
</feature>
<accession>A0A9P6NIL0</accession>
<evidence type="ECO:0000313" key="2">
    <source>
        <dbReference type="EMBL" id="KAG0146669.1"/>
    </source>
</evidence>